<sequence>MEPNANTDFDLIFLDPKTVTLFRTGGSAVRATIADPRIGYERTYLICQIARAFPLSLQDQYIGLRDAKDKDIGMLETLKGLDESSRAIVDEELERRYFVPTIRKVTKVKKEYDTVNFEVETDKGERKFSVQNLKDSIQEVGGGRILLTDRTGSRYNIPDVMKLDEKTFAILSRVL</sequence>
<dbReference type="AlphaFoldDB" id="A0A7W9SVZ4"/>
<evidence type="ECO:0000313" key="2">
    <source>
        <dbReference type="EMBL" id="MBB6052934.1"/>
    </source>
</evidence>
<dbReference type="Proteomes" id="UP000520814">
    <property type="component" value="Unassembled WGS sequence"/>
</dbReference>
<evidence type="ECO:0000313" key="3">
    <source>
        <dbReference type="Proteomes" id="UP000520814"/>
    </source>
</evidence>
<proteinExistence type="predicted"/>
<protein>
    <recommendedName>
        <fullName evidence="1">DUF1854 domain-containing protein</fullName>
    </recommendedName>
</protein>
<comment type="caution">
    <text evidence="2">The sequence shown here is derived from an EMBL/GenBank/DDBJ whole genome shotgun (WGS) entry which is preliminary data.</text>
</comment>
<dbReference type="EMBL" id="JACHGW010000005">
    <property type="protein sequence ID" value="MBB6052934.1"/>
    <property type="molecule type" value="Genomic_DNA"/>
</dbReference>
<name>A0A7W9SVZ4_ARMRO</name>
<gene>
    <name evidence="2" type="ORF">HNQ39_004766</name>
</gene>
<dbReference type="RefSeq" id="WP_184202738.1">
    <property type="nucleotide sequence ID" value="NZ_JACHGW010000005.1"/>
</dbReference>
<dbReference type="InterPro" id="IPR015005">
    <property type="entry name" value="DUF1854"/>
</dbReference>
<dbReference type="Pfam" id="PF08909">
    <property type="entry name" value="DUF1854"/>
    <property type="match status" value="1"/>
</dbReference>
<feature type="domain" description="DUF1854" evidence="1">
    <location>
        <begin position="50"/>
        <end position="173"/>
    </location>
</feature>
<organism evidence="2 3">
    <name type="scientific">Armatimonas rosea</name>
    <dbReference type="NCBI Taxonomy" id="685828"/>
    <lineage>
        <taxon>Bacteria</taxon>
        <taxon>Bacillati</taxon>
        <taxon>Armatimonadota</taxon>
        <taxon>Armatimonadia</taxon>
        <taxon>Armatimonadales</taxon>
        <taxon>Armatimonadaceae</taxon>
        <taxon>Armatimonas</taxon>
    </lineage>
</organism>
<reference evidence="2 3" key="1">
    <citation type="submission" date="2020-08" db="EMBL/GenBank/DDBJ databases">
        <title>Genomic Encyclopedia of Type Strains, Phase IV (KMG-IV): sequencing the most valuable type-strain genomes for metagenomic binning, comparative biology and taxonomic classification.</title>
        <authorList>
            <person name="Goeker M."/>
        </authorList>
    </citation>
    <scope>NUCLEOTIDE SEQUENCE [LARGE SCALE GENOMIC DNA]</scope>
    <source>
        <strain evidence="2 3">DSM 23562</strain>
    </source>
</reference>
<evidence type="ECO:0000259" key="1">
    <source>
        <dbReference type="Pfam" id="PF08909"/>
    </source>
</evidence>
<keyword evidence="3" id="KW-1185">Reference proteome</keyword>
<accession>A0A7W9SVZ4</accession>